<dbReference type="GO" id="GO:0005886">
    <property type="term" value="C:plasma membrane"/>
    <property type="evidence" value="ECO:0007669"/>
    <property type="project" value="TreeGrafter"/>
</dbReference>
<dbReference type="GO" id="GO:0004383">
    <property type="term" value="F:guanylate cyclase activity"/>
    <property type="evidence" value="ECO:0007669"/>
    <property type="project" value="UniProtKB-EC"/>
</dbReference>
<keyword evidence="8" id="KW-0325">Glycoprotein</keyword>
<dbReference type="Pfam" id="PF01094">
    <property type="entry name" value="ANF_receptor"/>
    <property type="match status" value="1"/>
</dbReference>
<dbReference type="SUPFAM" id="SSF56112">
    <property type="entry name" value="Protein kinase-like (PK-like)"/>
    <property type="match status" value="1"/>
</dbReference>
<dbReference type="InterPro" id="IPR011009">
    <property type="entry name" value="Kinase-like_dom_sf"/>
</dbReference>
<keyword evidence="10 12" id="KW-0141">cGMP biosynthesis</keyword>
<organism evidence="16 17">
    <name type="scientific">Hypsibius exemplaris</name>
    <name type="common">Freshwater tardigrade</name>
    <dbReference type="NCBI Taxonomy" id="2072580"/>
    <lineage>
        <taxon>Eukaryota</taxon>
        <taxon>Metazoa</taxon>
        <taxon>Ecdysozoa</taxon>
        <taxon>Tardigrada</taxon>
        <taxon>Eutardigrada</taxon>
        <taxon>Parachela</taxon>
        <taxon>Hypsibioidea</taxon>
        <taxon>Hypsibiidae</taxon>
        <taxon>Hypsibius</taxon>
    </lineage>
</organism>
<dbReference type="Gene3D" id="1.10.510.10">
    <property type="entry name" value="Transferase(Phosphotransferase) domain 1"/>
    <property type="match status" value="1"/>
</dbReference>
<dbReference type="InterPro" id="IPR029787">
    <property type="entry name" value="Nucleotide_cyclase"/>
</dbReference>
<dbReference type="InterPro" id="IPR000719">
    <property type="entry name" value="Prot_kinase_dom"/>
</dbReference>
<dbReference type="GO" id="GO:0005524">
    <property type="term" value="F:ATP binding"/>
    <property type="evidence" value="ECO:0007669"/>
    <property type="project" value="InterPro"/>
</dbReference>
<accession>A0A1W0WR83</accession>
<keyword evidence="7 13" id="KW-0472">Membrane</keyword>
<keyword evidence="4 13" id="KW-0812">Transmembrane</keyword>
<evidence type="ECO:0000256" key="7">
    <source>
        <dbReference type="ARBA" id="ARBA00023136"/>
    </source>
</evidence>
<protein>
    <recommendedName>
        <fullName evidence="3 12">Guanylate cyclase</fullName>
        <ecNumber evidence="3 12">4.6.1.2</ecNumber>
    </recommendedName>
</protein>
<comment type="subcellular location">
    <subcellularLocation>
        <location evidence="2">Membrane</location>
        <topology evidence="2">Single-pass type I membrane protein</topology>
    </subcellularLocation>
</comment>
<evidence type="ECO:0000256" key="9">
    <source>
        <dbReference type="ARBA" id="ARBA00023239"/>
    </source>
</evidence>
<dbReference type="CDD" id="cd07302">
    <property type="entry name" value="CHD"/>
    <property type="match status" value="1"/>
</dbReference>
<dbReference type="Gene3D" id="3.40.50.2300">
    <property type="match status" value="1"/>
</dbReference>
<dbReference type="InterPro" id="IPR001828">
    <property type="entry name" value="ANF_lig-bd_rcpt"/>
</dbReference>
<evidence type="ECO:0000313" key="16">
    <source>
        <dbReference type="EMBL" id="OQV17699.1"/>
    </source>
</evidence>
<dbReference type="EC" id="4.6.1.2" evidence="3 12"/>
<dbReference type="InterPro" id="IPR001054">
    <property type="entry name" value="A/G_cyclase"/>
</dbReference>
<comment type="catalytic activity">
    <reaction evidence="1 12">
        <text>GTP = 3',5'-cyclic GMP + diphosphate</text>
        <dbReference type="Rhea" id="RHEA:13665"/>
        <dbReference type="ChEBI" id="CHEBI:33019"/>
        <dbReference type="ChEBI" id="CHEBI:37565"/>
        <dbReference type="ChEBI" id="CHEBI:57746"/>
        <dbReference type="EC" id="4.6.1.2"/>
    </reaction>
</comment>
<dbReference type="Pfam" id="PF07714">
    <property type="entry name" value="PK_Tyr_Ser-Thr"/>
    <property type="match status" value="1"/>
</dbReference>
<dbReference type="SUPFAM" id="SSF55073">
    <property type="entry name" value="Nucleotide cyclase"/>
    <property type="match status" value="1"/>
</dbReference>
<dbReference type="EMBL" id="MTYJ01000057">
    <property type="protein sequence ID" value="OQV17699.1"/>
    <property type="molecule type" value="Genomic_DNA"/>
</dbReference>
<dbReference type="PANTHER" id="PTHR11920">
    <property type="entry name" value="GUANYLYL CYCLASE"/>
    <property type="match status" value="1"/>
</dbReference>
<dbReference type="GO" id="GO:0001653">
    <property type="term" value="F:peptide receptor activity"/>
    <property type="evidence" value="ECO:0007669"/>
    <property type="project" value="TreeGrafter"/>
</dbReference>
<evidence type="ECO:0000256" key="8">
    <source>
        <dbReference type="ARBA" id="ARBA00023180"/>
    </source>
</evidence>
<gene>
    <name evidence="16" type="ORF">BV898_08156</name>
</gene>
<evidence type="ECO:0000256" key="4">
    <source>
        <dbReference type="ARBA" id="ARBA00022692"/>
    </source>
</evidence>
<evidence type="ECO:0000256" key="3">
    <source>
        <dbReference type="ARBA" id="ARBA00012202"/>
    </source>
</evidence>
<evidence type="ECO:0000256" key="10">
    <source>
        <dbReference type="ARBA" id="ARBA00023293"/>
    </source>
</evidence>
<proteinExistence type="inferred from homology"/>
<evidence type="ECO:0000259" key="15">
    <source>
        <dbReference type="PROSITE" id="PS50125"/>
    </source>
</evidence>
<dbReference type="InterPro" id="IPR018297">
    <property type="entry name" value="A/G_cyclase_CS"/>
</dbReference>
<dbReference type="PROSITE" id="PS00452">
    <property type="entry name" value="GUANYLATE_CYCLASE_1"/>
    <property type="match status" value="1"/>
</dbReference>
<dbReference type="InterPro" id="IPR001245">
    <property type="entry name" value="Ser-Thr/Tyr_kinase_cat_dom"/>
</dbReference>
<name>A0A1W0WR83_HYPEX</name>
<comment type="caution">
    <text evidence="16">The sequence shown here is derived from an EMBL/GenBank/DDBJ whole genome shotgun (WGS) entry which is preliminary data.</text>
</comment>
<keyword evidence="17" id="KW-1185">Reference proteome</keyword>
<keyword evidence="5" id="KW-0547">Nucleotide-binding</keyword>
<dbReference type="Pfam" id="PF00211">
    <property type="entry name" value="Guanylate_cyc"/>
    <property type="match status" value="1"/>
</dbReference>
<dbReference type="PROSITE" id="PS50011">
    <property type="entry name" value="PROTEIN_KINASE_DOM"/>
    <property type="match status" value="1"/>
</dbReference>
<feature type="domain" description="Protein kinase" evidence="14">
    <location>
        <begin position="330"/>
        <end position="603"/>
    </location>
</feature>
<keyword evidence="6 13" id="KW-1133">Transmembrane helix</keyword>
<keyword evidence="9 11" id="KW-0456">Lyase</keyword>
<feature type="domain" description="Guanylate cyclase" evidence="15">
    <location>
        <begin position="675"/>
        <end position="805"/>
    </location>
</feature>
<dbReference type="InterPro" id="IPR028082">
    <property type="entry name" value="Peripla_BP_I"/>
</dbReference>
<dbReference type="GO" id="GO:0007168">
    <property type="term" value="P:receptor guanylyl cyclase signaling pathway"/>
    <property type="evidence" value="ECO:0007669"/>
    <property type="project" value="TreeGrafter"/>
</dbReference>
<dbReference type="InterPro" id="IPR050401">
    <property type="entry name" value="Cyclic_nucleotide_synthase"/>
</dbReference>
<evidence type="ECO:0000256" key="6">
    <source>
        <dbReference type="ARBA" id="ARBA00022989"/>
    </source>
</evidence>
<reference evidence="17" key="1">
    <citation type="submission" date="2017-01" db="EMBL/GenBank/DDBJ databases">
        <title>Comparative genomics of anhydrobiosis in the tardigrade Hypsibius dujardini.</title>
        <authorList>
            <person name="Yoshida Y."/>
            <person name="Koutsovoulos G."/>
            <person name="Laetsch D."/>
            <person name="Stevens L."/>
            <person name="Kumar S."/>
            <person name="Horikawa D."/>
            <person name="Ishino K."/>
            <person name="Komine S."/>
            <person name="Tomita M."/>
            <person name="Blaxter M."/>
            <person name="Arakawa K."/>
        </authorList>
    </citation>
    <scope>NUCLEOTIDE SEQUENCE [LARGE SCALE GENOMIC DNA]</scope>
    <source>
        <strain evidence="17">Z151</strain>
    </source>
</reference>
<dbReference type="AlphaFoldDB" id="A0A1W0WR83"/>
<dbReference type="PANTHER" id="PTHR11920:SF501">
    <property type="entry name" value="GUANYLATE CYCLASE 32E"/>
    <property type="match status" value="1"/>
</dbReference>
<feature type="transmembrane region" description="Helical" evidence="13">
    <location>
        <begin position="235"/>
        <end position="257"/>
    </location>
</feature>
<dbReference type="GO" id="GO:0004672">
    <property type="term" value="F:protein kinase activity"/>
    <property type="evidence" value="ECO:0007669"/>
    <property type="project" value="InterPro"/>
</dbReference>
<dbReference type="Gene3D" id="3.30.70.1230">
    <property type="entry name" value="Nucleotide cyclase"/>
    <property type="match status" value="1"/>
</dbReference>
<comment type="similarity">
    <text evidence="11">Belongs to the adenylyl cyclase class-4/guanylyl cyclase family.</text>
</comment>
<sequence>MRQLLVQAQRRGMCNGDYAFFAVDILKADMLQGIGEGSYGWQTNDIYDQEASTAFRVLFILSLRQSTKNTDFKDFEAQVRARVKTNSRTPPLEVNYYSRCFYDAVLVYAAAMQLAVDAGGTVTPDNAVAIGRLFNNNTYNLTSSSGLIFLDGNGDKLEDYQLLQMQAANSTKADDSGFDVYEPFFVVAEYYGYRGKYEAVRPVRWLSPDGKPVANRPECGFDGSDQKCVAEARRVLGAALGGAIAAIVIAVFVSLAVSKFLVWRVEVNNLDWVATWVDIYIHQRNSSVPSLNSAAHSAQQLGMSNGEKHPNMVVQAGVLQLTVPKHDRSAVSLQKSNRDSKGTVRTKVTNASMMKTSTIVATFRGTQVLVRPCMVEHVELTSGVRSEVRLIRTFVCENLVKFIAACVELEHVVVLGEYCSRGTLEDVLQNETVTLDWTFRLSFISDVVAGLMYLHNTVLQQHGRLTSKSCLIDKRFVLKLGDYGLSSFYNESLAKIQKQELLWTAPEHLRSTGQNGFLRGSQEGDAFSFAIVLQEIVLKESPYFMNDLNVEEIIRKVEKGERPPFRPTVTGANCPQEINFIMTSCWAESPAERLKFAQIRSYLRQLSKSSGHEKNNIIDMLIERMEQHALNLETSVEEKTQALVDEKKKTDQLLPIAEQLKRGESIPPELYDNVTIYFGDIVEFTTLSSASSPTDIVTLMNDLYIKFDEIILQFDAYKVETIGDCYVIVSGLPRRNGQHHAAEIAKLALTLRSAMSTFKVRHMPEKVLQLRIGLNSGPCVAGVVGIATPRYCLFGDTVNVASRMESTGEPMKIQMTQTTQSILAFLGGFHMELRGEVPVKGKGTLMTFWLLGTNQSDGDQSVGTTVQK</sequence>
<evidence type="ECO:0000256" key="5">
    <source>
        <dbReference type="ARBA" id="ARBA00022741"/>
    </source>
</evidence>
<dbReference type="OrthoDB" id="1890790at2759"/>
<dbReference type="GO" id="GO:0004016">
    <property type="term" value="F:adenylate cyclase activity"/>
    <property type="evidence" value="ECO:0007669"/>
    <property type="project" value="TreeGrafter"/>
</dbReference>
<evidence type="ECO:0000313" key="17">
    <source>
        <dbReference type="Proteomes" id="UP000192578"/>
    </source>
</evidence>
<keyword evidence="16" id="KW-0675">Receptor</keyword>
<evidence type="ECO:0000259" key="14">
    <source>
        <dbReference type="PROSITE" id="PS50011"/>
    </source>
</evidence>
<dbReference type="GO" id="GO:0035556">
    <property type="term" value="P:intracellular signal transduction"/>
    <property type="evidence" value="ECO:0007669"/>
    <property type="project" value="InterPro"/>
</dbReference>
<evidence type="ECO:0000256" key="12">
    <source>
        <dbReference type="RuleBase" id="RU003431"/>
    </source>
</evidence>
<evidence type="ECO:0000256" key="13">
    <source>
        <dbReference type="SAM" id="Phobius"/>
    </source>
</evidence>
<dbReference type="SUPFAM" id="SSF53822">
    <property type="entry name" value="Periplasmic binding protein-like I"/>
    <property type="match status" value="1"/>
</dbReference>
<dbReference type="PROSITE" id="PS50125">
    <property type="entry name" value="GUANYLATE_CYCLASE_2"/>
    <property type="match status" value="1"/>
</dbReference>
<dbReference type="SMART" id="SM00044">
    <property type="entry name" value="CYCc"/>
    <property type="match status" value="1"/>
</dbReference>
<dbReference type="Proteomes" id="UP000192578">
    <property type="component" value="Unassembled WGS sequence"/>
</dbReference>
<evidence type="ECO:0000256" key="1">
    <source>
        <dbReference type="ARBA" id="ARBA00001436"/>
    </source>
</evidence>
<dbReference type="FunFam" id="3.30.70.1230:FF:000015">
    <property type="entry name" value="Guanylate cyclase"/>
    <property type="match status" value="1"/>
</dbReference>
<evidence type="ECO:0000256" key="2">
    <source>
        <dbReference type="ARBA" id="ARBA00004479"/>
    </source>
</evidence>
<evidence type="ECO:0000256" key="11">
    <source>
        <dbReference type="RuleBase" id="RU000405"/>
    </source>
</evidence>